<dbReference type="Gene3D" id="3.40.190.10">
    <property type="entry name" value="Periplasmic binding protein-like II"/>
    <property type="match status" value="2"/>
</dbReference>
<dbReference type="PROSITE" id="PS50931">
    <property type="entry name" value="HTH_LYSR"/>
    <property type="match status" value="1"/>
</dbReference>
<organism evidence="7 8">
    <name type="scientific">Paenibacillus chitinolyticus</name>
    <dbReference type="NCBI Taxonomy" id="79263"/>
    <lineage>
        <taxon>Bacteria</taxon>
        <taxon>Bacillati</taxon>
        <taxon>Bacillota</taxon>
        <taxon>Bacilli</taxon>
        <taxon>Bacillales</taxon>
        <taxon>Paenibacillaceae</taxon>
        <taxon>Paenibacillus</taxon>
    </lineage>
</organism>
<dbReference type="Proteomes" id="UP001527202">
    <property type="component" value="Unassembled WGS sequence"/>
</dbReference>
<dbReference type="Pfam" id="PF00126">
    <property type="entry name" value="HTH_1"/>
    <property type="match status" value="1"/>
</dbReference>
<feature type="domain" description="HTH lysR-type" evidence="5">
    <location>
        <begin position="1"/>
        <end position="58"/>
    </location>
</feature>
<evidence type="ECO:0000313" key="8">
    <source>
        <dbReference type="Proteomes" id="UP000288943"/>
    </source>
</evidence>
<evidence type="ECO:0000313" key="9">
    <source>
        <dbReference type="Proteomes" id="UP001527202"/>
    </source>
</evidence>
<evidence type="ECO:0000259" key="5">
    <source>
        <dbReference type="PROSITE" id="PS50931"/>
    </source>
</evidence>
<dbReference type="Gene3D" id="1.10.10.10">
    <property type="entry name" value="Winged helix-like DNA-binding domain superfamily/Winged helix DNA-binding domain"/>
    <property type="match status" value="1"/>
</dbReference>
<dbReference type="InterPro" id="IPR000847">
    <property type="entry name" value="LysR_HTH_N"/>
</dbReference>
<proteinExistence type="inferred from homology"/>
<keyword evidence="3" id="KW-0238">DNA-binding</keyword>
<evidence type="ECO:0000313" key="6">
    <source>
        <dbReference type="EMBL" id="MCY9596590.1"/>
    </source>
</evidence>
<dbReference type="InterPro" id="IPR036390">
    <property type="entry name" value="WH_DNA-bd_sf"/>
</dbReference>
<dbReference type="PANTHER" id="PTHR30346">
    <property type="entry name" value="TRANSCRIPTIONAL DUAL REGULATOR HCAR-RELATED"/>
    <property type="match status" value="1"/>
</dbReference>
<reference evidence="7 8" key="1">
    <citation type="submission" date="2018-01" db="EMBL/GenBank/DDBJ databases">
        <title>The whole genome sequencing and assembly of Paenibacillus chitinolyticus KCCM 41400 strain.</title>
        <authorList>
            <person name="Kim J.-Y."/>
            <person name="Park M.-K."/>
            <person name="Lee Y.-J."/>
            <person name="Yi H."/>
            <person name="Bahn Y.-S."/>
            <person name="Kim J.F."/>
            <person name="Lee D.-W."/>
        </authorList>
    </citation>
    <scope>NUCLEOTIDE SEQUENCE [LARGE SCALE GENOMIC DNA]</scope>
    <source>
        <strain evidence="7 8">KCCM 41400</strain>
    </source>
</reference>
<evidence type="ECO:0000256" key="3">
    <source>
        <dbReference type="ARBA" id="ARBA00023125"/>
    </source>
</evidence>
<dbReference type="RefSeq" id="WP_042226845.1">
    <property type="nucleotide sequence ID" value="NZ_CP026520.1"/>
</dbReference>
<dbReference type="PANTHER" id="PTHR30346:SF0">
    <property type="entry name" value="HCA OPERON TRANSCRIPTIONAL ACTIVATOR HCAR"/>
    <property type="match status" value="1"/>
</dbReference>
<dbReference type="EMBL" id="JAMDMJ010000013">
    <property type="protein sequence ID" value="MCY9596590.1"/>
    <property type="molecule type" value="Genomic_DNA"/>
</dbReference>
<dbReference type="GeneID" id="95376841"/>
<keyword evidence="9" id="KW-1185">Reference proteome</keyword>
<dbReference type="InterPro" id="IPR036388">
    <property type="entry name" value="WH-like_DNA-bd_sf"/>
</dbReference>
<comment type="similarity">
    <text evidence="1">Belongs to the LysR transcriptional regulatory family.</text>
</comment>
<dbReference type="OrthoDB" id="9803735at2"/>
<keyword evidence="4" id="KW-0804">Transcription</keyword>
<reference evidence="6 9" key="2">
    <citation type="submission" date="2022-05" db="EMBL/GenBank/DDBJ databases">
        <title>Genome Sequencing of Bee-Associated Microbes.</title>
        <authorList>
            <person name="Dunlap C."/>
        </authorList>
    </citation>
    <scope>NUCLEOTIDE SEQUENCE [LARGE SCALE GENOMIC DNA]</scope>
    <source>
        <strain evidence="6 9">NRRL B-23120</strain>
    </source>
</reference>
<dbReference type="SUPFAM" id="SSF46785">
    <property type="entry name" value="Winged helix' DNA-binding domain"/>
    <property type="match status" value="1"/>
</dbReference>
<evidence type="ECO:0000256" key="2">
    <source>
        <dbReference type="ARBA" id="ARBA00023015"/>
    </source>
</evidence>
<gene>
    <name evidence="6" type="ORF">M5X16_12480</name>
    <name evidence="7" type="ORF">PC41400_18775</name>
</gene>
<evidence type="ECO:0000256" key="1">
    <source>
        <dbReference type="ARBA" id="ARBA00009437"/>
    </source>
</evidence>
<dbReference type="KEGG" id="pchi:PC41400_18775"/>
<dbReference type="GO" id="GO:0003700">
    <property type="term" value="F:DNA-binding transcription factor activity"/>
    <property type="evidence" value="ECO:0007669"/>
    <property type="project" value="InterPro"/>
</dbReference>
<evidence type="ECO:0000313" key="7">
    <source>
        <dbReference type="EMBL" id="QAV19596.1"/>
    </source>
</evidence>
<dbReference type="PRINTS" id="PR00039">
    <property type="entry name" value="HTHLYSR"/>
</dbReference>
<protein>
    <submittedName>
        <fullName evidence="7">LysR family transcriptional regulator</fullName>
    </submittedName>
</protein>
<dbReference type="InterPro" id="IPR005119">
    <property type="entry name" value="LysR_subst-bd"/>
</dbReference>
<dbReference type="FunFam" id="1.10.10.10:FF:000001">
    <property type="entry name" value="LysR family transcriptional regulator"/>
    <property type="match status" value="1"/>
</dbReference>
<dbReference type="AlphaFoldDB" id="A0A410WYQ4"/>
<name>A0A410WYQ4_9BACL</name>
<dbReference type="Proteomes" id="UP000288943">
    <property type="component" value="Chromosome"/>
</dbReference>
<dbReference type="EMBL" id="CP026520">
    <property type="protein sequence ID" value="QAV19596.1"/>
    <property type="molecule type" value="Genomic_DNA"/>
</dbReference>
<dbReference type="GO" id="GO:0032993">
    <property type="term" value="C:protein-DNA complex"/>
    <property type="evidence" value="ECO:0007669"/>
    <property type="project" value="TreeGrafter"/>
</dbReference>
<dbReference type="SUPFAM" id="SSF53850">
    <property type="entry name" value="Periplasmic binding protein-like II"/>
    <property type="match status" value="1"/>
</dbReference>
<evidence type="ECO:0000256" key="4">
    <source>
        <dbReference type="ARBA" id="ARBA00023163"/>
    </source>
</evidence>
<accession>A0A410WYQ4</accession>
<sequence>MDLKKLHYFIAVAEELHFNRAAKKLNMTQPPLSQQIQVLEEELGVKLFERTKRQVRLTPAGTVFLEESRNLVAQLEQSIKKTRLAGQGKIGNLSIAFVDSAVGGTMVDVLKAFRERFPDVQLTLTEMTTTGQLQALHEAKIDVGFLRSADPSPHVTSRLYTNESLLAALPVTHRLAKQEFLSVHSLADEPFILFPRDKGASFHDLILYFCGKHGFQPRIVQEAVQMYTIVNLVAAGIGISIVPSSVSAFRREDVVFRSFSEVAPSVPLYASWKTDRNETVLMNFLDVLEEKTAGEVSRISHC</sequence>
<dbReference type="Pfam" id="PF03466">
    <property type="entry name" value="LysR_substrate"/>
    <property type="match status" value="1"/>
</dbReference>
<keyword evidence="2" id="KW-0805">Transcription regulation</keyword>
<dbReference type="CDD" id="cd08414">
    <property type="entry name" value="PBP2_LTTR_aromatics_like"/>
    <property type="match status" value="1"/>
</dbReference>
<dbReference type="GO" id="GO:0003677">
    <property type="term" value="F:DNA binding"/>
    <property type="evidence" value="ECO:0007669"/>
    <property type="project" value="UniProtKB-KW"/>
</dbReference>